<accession>A0AAE1NRG9</accession>
<dbReference type="Proteomes" id="UP001292094">
    <property type="component" value="Unassembled WGS sequence"/>
</dbReference>
<comment type="caution">
    <text evidence="2">The sequence shown here is derived from an EMBL/GenBank/DDBJ whole genome shotgun (WGS) entry which is preliminary data.</text>
</comment>
<gene>
    <name evidence="3" type="ORF">Pmani_013528</name>
    <name evidence="2" type="ORF">Pmani_033420</name>
</gene>
<dbReference type="EMBL" id="JAWZYT010004412">
    <property type="protein sequence ID" value="KAK4293917.1"/>
    <property type="molecule type" value="Genomic_DNA"/>
</dbReference>
<sequence length="71" mass="7959">MYGREAQLNEGQEQESEGRVGKRGKEAPLTRAPPLGSLFPCFSRQFPDRVPSGRPSPPRLTKDLPVPKTRR</sequence>
<dbReference type="AlphaFoldDB" id="A0AAE1NRG9"/>
<evidence type="ECO:0000256" key="1">
    <source>
        <dbReference type="SAM" id="MobiDB-lite"/>
    </source>
</evidence>
<protein>
    <submittedName>
        <fullName evidence="2">Uncharacterized protein</fullName>
    </submittedName>
</protein>
<keyword evidence="4" id="KW-1185">Reference proteome</keyword>
<proteinExistence type="predicted"/>
<organism evidence="2 4">
    <name type="scientific">Petrolisthes manimaculis</name>
    <dbReference type="NCBI Taxonomy" id="1843537"/>
    <lineage>
        <taxon>Eukaryota</taxon>
        <taxon>Metazoa</taxon>
        <taxon>Ecdysozoa</taxon>
        <taxon>Arthropoda</taxon>
        <taxon>Crustacea</taxon>
        <taxon>Multicrustacea</taxon>
        <taxon>Malacostraca</taxon>
        <taxon>Eumalacostraca</taxon>
        <taxon>Eucarida</taxon>
        <taxon>Decapoda</taxon>
        <taxon>Pleocyemata</taxon>
        <taxon>Anomura</taxon>
        <taxon>Galatheoidea</taxon>
        <taxon>Porcellanidae</taxon>
        <taxon>Petrolisthes</taxon>
    </lineage>
</organism>
<evidence type="ECO:0000313" key="4">
    <source>
        <dbReference type="Proteomes" id="UP001292094"/>
    </source>
</evidence>
<evidence type="ECO:0000313" key="3">
    <source>
        <dbReference type="EMBL" id="KAK4315237.1"/>
    </source>
</evidence>
<reference evidence="2" key="1">
    <citation type="submission" date="2023-11" db="EMBL/GenBank/DDBJ databases">
        <title>Genome assemblies of two species of porcelain crab, Petrolisthes cinctipes and Petrolisthes manimaculis (Anomura: Porcellanidae).</title>
        <authorList>
            <person name="Angst P."/>
        </authorList>
    </citation>
    <scope>NUCLEOTIDE SEQUENCE</scope>
    <source>
        <strain evidence="2">PB745_02</strain>
        <tissue evidence="2">Gill</tissue>
    </source>
</reference>
<feature type="compositionally biased region" description="Basic and acidic residues" evidence="1">
    <location>
        <begin position="16"/>
        <end position="28"/>
    </location>
</feature>
<dbReference type="EMBL" id="JAWZYT010001126">
    <property type="protein sequence ID" value="KAK4315237.1"/>
    <property type="molecule type" value="Genomic_DNA"/>
</dbReference>
<name>A0AAE1NRG9_9EUCA</name>
<evidence type="ECO:0000313" key="2">
    <source>
        <dbReference type="EMBL" id="KAK4293917.1"/>
    </source>
</evidence>
<feature type="region of interest" description="Disordered" evidence="1">
    <location>
        <begin position="1"/>
        <end position="71"/>
    </location>
</feature>